<dbReference type="RefSeq" id="XP_030994219.1">
    <property type="nucleotide sequence ID" value="XM_031141534.1"/>
</dbReference>
<protein>
    <recommendedName>
        <fullName evidence="1">AB hydrolase-1 domain-containing protein</fullName>
    </recommendedName>
</protein>
<dbReference type="InterPro" id="IPR050266">
    <property type="entry name" value="AB_hydrolase_sf"/>
</dbReference>
<dbReference type="SUPFAM" id="SSF53474">
    <property type="entry name" value="alpha/beta-Hydrolases"/>
    <property type="match status" value="1"/>
</dbReference>
<dbReference type="InterPro" id="IPR029058">
    <property type="entry name" value="AB_hydrolase_fold"/>
</dbReference>
<dbReference type="PANTHER" id="PTHR43798">
    <property type="entry name" value="MONOACYLGLYCEROL LIPASE"/>
    <property type="match status" value="1"/>
</dbReference>
<dbReference type="GeneID" id="41968132"/>
<dbReference type="PRINTS" id="PR00111">
    <property type="entry name" value="ABHYDROLASE"/>
</dbReference>
<comment type="caution">
    <text evidence="2">The sequence shown here is derived from an EMBL/GenBank/DDBJ whole genome shotgun (WGS) entry which is preliminary data.</text>
</comment>
<evidence type="ECO:0000313" key="2">
    <source>
        <dbReference type="EMBL" id="TPX12508.1"/>
    </source>
</evidence>
<dbReference type="GO" id="GO:0016020">
    <property type="term" value="C:membrane"/>
    <property type="evidence" value="ECO:0007669"/>
    <property type="project" value="TreeGrafter"/>
</dbReference>
<dbReference type="Pfam" id="PF12697">
    <property type="entry name" value="Abhydrolase_6"/>
    <property type="match status" value="1"/>
</dbReference>
<dbReference type="InParanoid" id="A0A507B6P1"/>
<dbReference type="STRING" id="1093900.A0A507B6P1"/>
<dbReference type="GO" id="GO:0047372">
    <property type="term" value="F:monoacylglycerol lipase activity"/>
    <property type="evidence" value="ECO:0007669"/>
    <property type="project" value="TreeGrafter"/>
</dbReference>
<reference evidence="2 3" key="1">
    <citation type="submission" date="2019-06" db="EMBL/GenBank/DDBJ databases">
        <title>Draft genome sequence of the filamentous fungus Phialemoniopsis curvata isolated from diesel fuel.</title>
        <authorList>
            <person name="Varaljay V.A."/>
            <person name="Lyon W.J."/>
            <person name="Crouch A.L."/>
            <person name="Drake C.E."/>
            <person name="Hollomon J.M."/>
            <person name="Nadeau L.J."/>
            <person name="Nunn H.S."/>
            <person name="Stevenson B.S."/>
            <person name="Bojanowski C.L."/>
            <person name="Crookes-Goodson W.J."/>
        </authorList>
    </citation>
    <scope>NUCLEOTIDE SEQUENCE [LARGE SCALE GENOMIC DNA]</scope>
    <source>
        <strain evidence="2 3">D216</strain>
    </source>
</reference>
<sequence>MSDESILFIHGAFTDGDDWDLVVPHLADYHLIMPDLPGHGQSKEFRPFSVNDAVDRLARLIILTALGGRAHVVGHSLGAKIGIALASAHPDIVKDVIVSGFEVYPPNALTPYLPYVVWADQRIENAIPRPLIRWLMDGTDVRRSNISTSTLALCRDITSPMQETVWPLPWSARTLVIAAGKGGIIPSADHPHDAKKLAKIGREKNEATIAVTHPRMRHPWNRQEPGLFAETVKAWIERQEYPDGFVEL</sequence>
<dbReference type="InterPro" id="IPR000073">
    <property type="entry name" value="AB_hydrolase_1"/>
</dbReference>
<gene>
    <name evidence="2" type="ORF">E0L32_000685</name>
</gene>
<organism evidence="2 3">
    <name type="scientific">Thyridium curvatum</name>
    <dbReference type="NCBI Taxonomy" id="1093900"/>
    <lineage>
        <taxon>Eukaryota</taxon>
        <taxon>Fungi</taxon>
        <taxon>Dikarya</taxon>
        <taxon>Ascomycota</taxon>
        <taxon>Pezizomycotina</taxon>
        <taxon>Sordariomycetes</taxon>
        <taxon>Sordariomycetidae</taxon>
        <taxon>Thyridiales</taxon>
        <taxon>Thyridiaceae</taxon>
        <taxon>Thyridium</taxon>
    </lineage>
</organism>
<dbReference type="OrthoDB" id="8119704at2759"/>
<evidence type="ECO:0000259" key="1">
    <source>
        <dbReference type="Pfam" id="PF12697"/>
    </source>
</evidence>
<accession>A0A507B6P1</accession>
<dbReference type="PANTHER" id="PTHR43798:SF33">
    <property type="entry name" value="HYDROLASE, PUTATIVE (AFU_ORTHOLOGUE AFUA_2G14860)-RELATED"/>
    <property type="match status" value="1"/>
</dbReference>
<proteinExistence type="predicted"/>
<dbReference type="EMBL" id="SKBQ01000003">
    <property type="protein sequence ID" value="TPX12508.1"/>
    <property type="molecule type" value="Genomic_DNA"/>
</dbReference>
<name>A0A507B6P1_9PEZI</name>
<feature type="domain" description="AB hydrolase-1" evidence="1">
    <location>
        <begin position="6"/>
        <end position="230"/>
    </location>
</feature>
<dbReference type="Proteomes" id="UP000319257">
    <property type="component" value="Unassembled WGS sequence"/>
</dbReference>
<evidence type="ECO:0000313" key="3">
    <source>
        <dbReference type="Proteomes" id="UP000319257"/>
    </source>
</evidence>
<keyword evidence="3" id="KW-1185">Reference proteome</keyword>
<dbReference type="Gene3D" id="3.40.50.1820">
    <property type="entry name" value="alpha/beta hydrolase"/>
    <property type="match status" value="1"/>
</dbReference>
<dbReference type="AlphaFoldDB" id="A0A507B6P1"/>
<dbReference type="GO" id="GO:0046464">
    <property type="term" value="P:acylglycerol catabolic process"/>
    <property type="evidence" value="ECO:0007669"/>
    <property type="project" value="TreeGrafter"/>
</dbReference>